<dbReference type="Pfam" id="PF13589">
    <property type="entry name" value="HATPase_c_3"/>
    <property type="match status" value="1"/>
</dbReference>
<evidence type="ECO:0008006" key="3">
    <source>
        <dbReference type="Google" id="ProtNLM"/>
    </source>
</evidence>
<dbReference type="PRINTS" id="PR00775">
    <property type="entry name" value="HEATSHOCK90"/>
</dbReference>
<protein>
    <recommendedName>
        <fullName evidence="3">Molecular chaperone HtpG</fullName>
    </recommendedName>
</protein>
<sequence>MSEPETEILRFELSSHEVIELLAGNNIYPDPRRVVVRELLQNAVDACRLRRAVTSGYEPEVSLEWEPGRLVVADNGAGMSEAIVRDFFLRVGRSYYSSAAFREQYGPLGFSPIARFGIGALSAFLVARRLTVETRHHLPGSDPVRLEIEGLHSTIRKTACRPDLPVGTRLELDLMDGVEYPDLEQVVRHWARHLEFPIRVRAGTAETVIPADDGSGFRLRLLDPAHYLLRDPARRHQLRSRRVEFDGDGVRGFIEYGYLEVPGRLVAAGVGEARAVAEFDPGRLPRAVSLDGIYVGDRLPAFLGGPAVAFDLNLSSRELRLQLRLARTEFVEDEAYRRLVRRLDERLADDLLDLLRSCRLTPVQTGDTLGTLLDVPHLGRHAAATGSDAVWSRLAGLPVYPLRRGGERALVPWAEVLRHPEVARVPVGEDRVAWPESGAHLADDFWWDRHFRLTRAAGSGLPFYTSLDSHPVMDALLERDYRPVRVVVDTRAGVSYAVHGRGAPEPRRLGGLSVLPFDGAGPETLLTYVDGWVLNAAHPLVRQLMDELPGSPLRGRGEKALRDLTVQLGTLPDRDTAEGALRRLRDDLGLEVSPGLPGHDTSEFWSGVWEHFLLTGAGG</sequence>
<dbReference type="InterPro" id="IPR020575">
    <property type="entry name" value="Hsp90_N"/>
</dbReference>
<gene>
    <name evidence="1" type="ORF">caldi_25860</name>
</gene>
<accession>A0AA35CPK8</accession>
<keyword evidence="2" id="KW-1185">Reference proteome</keyword>
<proteinExistence type="predicted"/>
<dbReference type="InterPro" id="IPR036890">
    <property type="entry name" value="HATPase_C_sf"/>
</dbReference>
<name>A0AA35CPK8_9FIRM</name>
<dbReference type="Gene3D" id="3.30.565.10">
    <property type="entry name" value="Histidine kinase-like ATPase, C-terminal domain"/>
    <property type="match status" value="1"/>
</dbReference>
<dbReference type="EMBL" id="AP025628">
    <property type="protein sequence ID" value="BDG61496.1"/>
    <property type="molecule type" value="Genomic_DNA"/>
</dbReference>
<evidence type="ECO:0000313" key="2">
    <source>
        <dbReference type="Proteomes" id="UP001163687"/>
    </source>
</evidence>
<reference evidence="1" key="1">
    <citation type="submission" date="2022-03" db="EMBL/GenBank/DDBJ databases">
        <title>Complete genome sequence of Caldinitratiruptor microaerophilus.</title>
        <authorList>
            <person name="Mukaiyama R."/>
            <person name="Nishiyama T."/>
            <person name="Ueda K."/>
        </authorList>
    </citation>
    <scope>NUCLEOTIDE SEQUENCE</scope>
    <source>
        <strain evidence="1">JCM 16183</strain>
    </source>
</reference>
<dbReference type="SUPFAM" id="SSF55874">
    <property type="entry name" value="ATPase domain of HSP90 chaperone/DNA topoisomerase II/histidine kinase"/>
    <property type="match status" value="1"/>
</dbReference>
<dbReference type="KEGG" id="cmic:caldi_25860"/>
<dbReference type="Proteomes" id="UP001163687">
    <property type="component" value="Chromosome"/>
</dbReference>
<organism evidence="1 2">
    <name type="scientific">Caldinitratiruptor microaerophilus</name>
    <dbReference type="NCBI Taxonomy" id="671077"/>
    <lineage>
        <taxon>Bacteria</taxon>
        <taxon>Bacillati</taxon>
        <taxon>Bacillota</taxon>
        <taxon>Clostridia</taxon>
        <taxon>Eubacteriales</taxon>
        <taxon>Symbiobacteriaceae</taxon>
        <taxon>Caldinitratiruptor</taxon>
    </lineage>
</organism>
<dbReference type="RefSeq" id="WP_264842140.1">
    <property type="nucleotide sequence ID" value="NZ_AP025628.1"/>
</dbReference>
<evidence type="ECO:0000313" key="1">
    <source>
        <dbReference type="EMBL" id="BDG61496.1"/>
    </source>
</evidence>
<dbReference type="AlphaFoldDB" id="A0AA35CPK8"/>